<dbReference type="CDD" id="cd00156">
    <property type="entry name" value="REC"/>
    <property type="match status" value="1"/>
</dbReference>
<dbReference type="KEGG" id="cpro:CPRO_15280"/>
<dbReference type="GO" id="GO:0000160">
    <property type="term" value="P:phosphorelay signal transduction system"/>
    <property type="evidence" value="ECO:0007669"/>
    <property type="project" value="InterPro"/>
</dbReference>
<dbReference type="SUPFAM" id="SSF52172">
    <property type="entry name" value="CheY-like"/>
    <property type="match status" value="1"/>
</dbReference>
<evidence type="ECO:0000256" key="3">
    <source>
        <dbReference type="PROSITE-ProRule" id="PRU00169"/>
    </source>
</evidence>
<feature type="domain" description="GGDEF" evidence="6">
    <location>
        <begin position="748"/>
        <end position="879"/>
    </location>
</feature>
<dbReference type="PANTHER" id="PTHR33121:SF70">
    <property type="entry name" value="SIGNALING PROTEIN YKOW"/>
    <property type="match status" value="1"/>
</dbReference>
<dbReference type="Pfam" id="PF00990">
    <property type="entry name" value="GGDEF"/>
    <property type="match status" value="2"/>
</dbReference>
<evidence type="ECO:0000256" key="1">
    <source>
        <dbReference type="ARBA" id="ARBA00018672"/>
    </source>
</evidence>
<sequence>MSLTKTVLIVDDNKVNRQMLSLILGSQYEILEAENGEAALEVLQNSYAGISVILLDLVMPIMNGYELLAEIHRDAFLRNIPVVVISQNEVLDATAKAKALSYGVQDFIQMACGPDEIKRRVENTVLLKKTANILDLVQRDTLTGLYSKKHFYSLAEKTIKQNPEQEYDIICCDIERFKLVNELFGFSEGDALLKYVALMIRDKFQRGGICGRIGGDIFAVLVEHREEYNENDFFDCVEYINRFNENLHSVIKFGVYTIDDATLPVSIMCARACLALESIKGKYASYLAFYKDDIRQKLLDEQFILSNMKTALNNREFVVYFQPKYDLMNEKICSAEALVRWMHPEKGMITPNRFIKIFEDNGFITELDLYVLEESCRWIRSWMDRGNPAIPVSVNMSRADIYNPNIDSILLSLLEKYGLTPSHIFIEITESAYTENSEQIINGIKQLKELGFTIEMDDFGSGYSSLNMLSELPIDVLKLDMRFVQDQEKFRDKRSVMSFVISLAKWMNLKVIAEGVETEEQVNLLKILGCHSVQGYFFSKPLPLHSFEELINEVNLSLIDSEAELIATSNENILKLDIENKYMLIFDPNSEDFERFQSVFAHKYALLQVKTLPELHDILKEEKSNIAILIFSVANDVTEEDLHEISYLTKQFDIPMITIHETTELVAKAVSFGALDCIFKPYLSETLDNTVNNTLCRMQTSQFQKEVQFNDAIAEMKKRAEVDFLSGLLNRSELKIRIQDFFNHNQEFTGVFILIDIDHFKSINIALGYGMGDKVLCAVGEMLESIFEETNFISRMDGDLFAIFIPFRVEQEILEQKLEKICHAIAYDNANLKLSLTCSAGVCFSPEHATNYEELYSNAEIALLNARVNRKKRFLFYDKGMKAPLNEEHQQQTFMFLDDVSDGVFICDTLNGEIIYINDTACRLIDKSRESCIGASCSAIFGEMNQNFDFAFQNMDFSDSSYEEDKYIKGADVKVHLKAKPTILNGKRLIIYYLQESEAHAAINHCQ</sequence>
<reference evidence="9" key="2">
    <citation type="submission" date="2016-01" db="EMBL/GenBank/DDBJ databases">
        <authorList>
            <person name="Poehlein A."/>
            <person name="Schlien K."/>
            <person name="Gottschalk G."/>
            <person name="Buckel W."/>
            <person name="Daniel R."/>
        </authorList>
    </citation>
    <scope>NUCLEOTIDE SEQUENCE [LARGE SCALE GENOMIC DNA]</scope>
    <source>
        <strain evidence="9">X2</strain>
    </source>
</reference>
<dbReference type="InterPro" id="IPR035919">
    <property type="entry name" value="EAL_sf"/>
</dbReference>
<dbReference type="OrthoDB" id="9805474at2"/>
<dbReference type="Gene3D" id="3.20.20.450">
    <property type="entry name" value="EAL domain"/>
    <property type="match status" value="1"/>
</dbReference>
<dbReference type="NCBIfam" id="TIGR00254">
    <property type="entry name" value="GGDEF"/>
    <property type="match status" value="2"/>
</dbReference>
<dbReference type="InterPro" id="IPR000014">
    <property type="entry name" value="PAS"/>
</dbReference>
<organism evidence="8 10">
    <name type="scientific">Anaerotignum propionicum DSM 1682</name>
    <dbReference type="NCBI Taxonomy" id="991789"/>
    <lineage>
        <taxon>Bacteria</taxon>
        <taxon>Bacillati</taxon>
        <taxon>Bacillota</taxon>
        <taxon>Clostridia</taxon>
        <taxon>Lachnospirales</taxon>
        <taxon>Anaerotignaceae</taxon>
        <taxon>Anaerotignum</taxon>
    </lineage>
</organism>
<dbReference type="Pfam" id="PF13426">
    <property type="entry name" value="PAS_9"/>
    <property type="match status" value="1"/>
</dbReference>
<accession>A0A0X1U864</accession>
<dbReference type="Pfam" id="PF00563">
    <property type="entry name" value="EAL"/>
    <property type="match status" value="1"/>
</dbReference>
<keyword evidence="7" id="KW-0378">Hydrolase</keyword>
<evidence type="ECO:0000259" key="6">
    <source>
        <dbReference type="PROSITE" id="PS50887"/>
    </source>
</evidence>
<keyword evidence="9" id="KW-1185">Reference proteome</keyword>
<evidence type="ECO:0000313" key="10">
    <source>
        <dbReference type="Proteomes" id="UP000184204"/>
    </source>
</evidence>
<dbReference type="Gene3D" id="3.30.70.270">
    <property type="match status" value="2"/>
</dbReference>
<dbReference type="InterPro" id="IPR035965">
    <property type="entry name" value="PAS-like_dom_sf"/>
</dbReference>
<dbReference type="RefSeq" id="WP_159430660.1">
    <property type="nucleotide sequence ID" value="NZ_CP014223.1"/>
</dbReference>
<reference evidence="8" key="3">
    <citation type="submission" date="2016-11" db="EMBL/GenBank/DDBJ databases">
        <authorList>
            <person name="Varghese N."/>
            <person name="Submissions S."/>
        </authorList>
    </citation>
    <scope>NUCLEOTIDE SEQUENCE</scope>
    <source>
        <strain evidence="8">DSM 1682</strain>
    </source>
</reference>
<feature type="domain" description="Response regulatory" evidence="4">
    <location>
        <begin position="6"/>
        <end position="125"/>
    </location>
</feature>
<dbReference type="SMART" id="SM00448">
    <property type="entry name" value="REC"/>
    <property type="match status" value="1"/>
</dbReference>
<dbReference type="InterPro" id="IPR043128">
    <property type="entry name" value="Rev_trsase/Diguanyl_cyclase"/>
</dbReference>
<dbReference type="GO" id="GO:0071111">
    <property type="term" value="F:cyclic-guanylate-specific phosphodiesterase activity"/>
    <property type="evidence" value="ECO:0007669"/>
    <property type="project" value="InterPro"/>
</dbReference>
<dbReference type="Proteomes" id="UP000068026">
    <property type="component" value="Chromosome"/>
</dbReference>
<dbReference type="InterPro" id="IPR001633">
    <property type="entry name" value="EAL_dom"/>
</dbReference>
<dbReference type="Pfam" id="PF00072">
    <property type="entry name" value="Response_reg"/>
    <property type="match status" value="1"/>
</dbReference>
<evidence type="ECO:0000313" key="9">
    <source>
        <dbReference type="Proteomes" id="UP000068026"/>
    </source>
</evidence>
<dbReference type="EMBL" id="CP014223">
    <property type="protein sequence ID" value="AMJ41121.1"/>
    <property type="molecule type" value="Genomic_DNA"/>
</dbReference>
<dbReference type="SMART" id="SM00052">
    <property type="entry name" value="EAL"/>
    <property type="match status" value="1"/>
</dbReference>
<dbReference type="Proteomes" id="UP000184204">
    <property type="component" value="Unassembled WGS sequence"/>
</dbReference>
<dbReference type="SUPFAM" id="SSF55785">
    <property type="entry name" value="PYP-like sensor domain (PAS domain)"/>
    <property type="match status" value="1"/>
</dbReference>
<dbReference type="Gene3D" id="3.30.450.20">
    <property type="entry name" value="PAS domain"/>
    <property type="match status" value="1"/>
</dbReference>
<dbReference type="SUPFAM" id="SSF141868">
    <property type="entry name" value="EAL domain-like"/>
    <property type="match status" value="1"/>
</dbReference>
<evidence type="ECO:0000313" key="7">
    <source>
        <dbReference type="EMBL" id="AMJ41121.1"/>
    </source>
</evidence>
<reference evidence="10" key="4">
    <citation type="submission" date="2016-11" db="EMBL/GenBank/DDBJ databases">
        <authorList>
            <person name="Jaros S."/>
            <person name="Januszkiewicz K."/>
            <person name="Wedrychowicz H."/>
        </authorList>
    </citation>
    <scope>NUCLEOTIDE SEQUENCE [LARGE SCALE GENOMIC DNA]</scope>
    <source>
        <strain evidence="10">DSM 1682</strain>
    </source>
</reference>
<dbReference type="SMART" id="SM00267">
    <property type="entry name" value="GGDEF"/>
    <property type="match status" value="2"/>
</dbReference>
<evidence type="ECO:0000256" key="2">
    <source>
        <dbReference type="ARBA" id="ARBA00024867"/>
    </source>
</evidence>
<dbReference type="SUPFAM" id="SSF55073">
    <property type="entry name" value="Nucleotide cyclase"/>
    <property type="match status" value="2"/>
</dbReference>
<dbReference type="PANTHER" id="PTHR33121">
    <property type="entry name" value="CYCLIC DI-GMP PHOSPHODIESTERASE PDEF"/>
    <property type="match status" value="1"/>
</dbReference>
<evidence type="ECO:0000313" key="8">
    <source>
        <dbReference type="EMBL" id="SHE64030.1"/>
    </source>
</evidence>
<dbReference type="AlphaFoldDB" id="A0A0X1U864"/>
<dbReference type="InterPro" id="IPR000160">
    <property type="entry name" value="GGDEF_dom"/>
</dbReference>
<dbReference type="PROSITE" id="PS50887">
    <property type="entry name" value="GGDEF"/>
    <property type="match status" value="2"/>
</dbReference>
<reference evidence="7 9" key="1">
    <citation type="journal article" date="2016" name="Genome Announc.">
        <title>Complete Genome Sequence of the Amino Acid-Fermenting Clostridium propionicum X2 (DSM 1682).</title>
        <authorList>
            <person name="Poehlein A."/>
            <person name="Schlien K."/>
            <person name="Chowdhury N.P."/>
            <person name="Gottschalk G."/>
            <person name="Buckel W."/>
            <person name="Daniel R."/>
        </authorList>
    </citation>
    <scope>NUCLEOTIDE SEQUENCE [LARGE SCALE GENOMIC DNA]</scope>
    <source>
        <strain evidence="7 9">X2</strain>
    </source>
</reference>
<dbReference type="InterPro" id="IPR001789">
    <property type="entry name" value="Sig_transdc_resp-reg_receiver"/>
</dbReference>
<protein>
    <recommendedName>
        <fullName evidence="1">Stage 0 sporulation protein A homolog</fullName>
    </recommendedName>
</protein>
<dbReference type="InterPro" id="IPR011006">
    <property type="entry name" value="CheY-like_superfamily"/>
</dbReference>
<gene>
    <name evidence="7" type="primary">gmr_3</name>
    <name evidence="7" type="ORF">CPRO_15280</name>
    <name evidence="8" type="ORF">SAMN02745151_01338</name>
</gene>
<evidence type="ECO:0000259" key="5">
    <source>
        <dbReference type="PROSITE" id="PS50883"/>
    </source>
</evidence>
<dbReference type="Gene3D" id="3.40.50.2300">
    <property type="match status" value="1"/>
</dbReference>
<dbReference type="InterPro" id="IPR029787">
    <property type="entry name" value="Nucleotide_cyclase"/>
</dbReference>
<feature type="domain" description="EAL" evidence="5">
    <location>
        <begin position="301"/>
        <end position="555"/>
    </location>
</feature>
<dbReference type="CDD" id="cd00130">
    <property type="entry name" value="PAS"/>
    <property type="match status" value="1"/>
</dbReference>
<dbReference type="EMBL" id="FQUA01000004">
    <property type="protein sequence ID" value="SHE64030.1"/>
    <property type="molecule type" value="Genomic_DNA"/>
</dbReference>
<evidence type="ECO:0000259" key="4">
    <source>
        <dbReference type="PROSITE" id="PS50110"/>
    </source>
</evidence>
<dbReference type="PROSITE" id="PS50883">
    <property type="entry name" value="EAL"/>
    <property type="match status" value="1"/>
</dbReference>
<feature type="modified residue" description="4-aspartylphosphate" evidence="3">
    <location>
        <position position="56"/>
    </location>
</feature>
<proteinExistence type="predicted"/>
<name>A0A0X1U864_ANAPI</name>
<dbReference type="PROSITE" id="PS50110">
    <property type="entry name" value="RESPONSE_REGULATORY"/>
    <property type="match status" value="1"/>
</dbReference>
<keyword evidence="3" id="KW-0597">Phosphoprotein</keyword>
<dbReference type="CDD" id="cd01948">
    <property type="entry name" value="EAL"/>
    <property type="match status" value="1"/>
</dbReference>
<feature type="domain" description="GGDEF" evidence="6">
    <location>
        <begin position="165"/>
        <end position="292"/>
    </location>
</feature>
<dbReference type="CDD" id="cd01949">
    <property type="entry name" value="GGDEF"/>
    <property type="match status" value="1"/>
</dbReference>
<comment type="function">
    <text evidence="2">May play the central regulatory role in sporulation. It may be an element of the effector pathway responsible for the activation of sporulation genes in response to nutritional stress. Spo0A may act in concert with spo0H (a sigma factor) to control the expression of some genes that are critical to the sporulation process.</text>
</comment>
<dbReference type="InterPro" id="IPR050706">
    <property type="entry name" value="Cyclic-di-GMP_PDE-like"/>
</dbReference>